<protein>
    <submittedName>
        <fullName evidence="2">Uncharacterized protein</fullName>
    </submittedName>
</protein>
<proteinExistence type="predicted"/>
<evidence type="ECO:0000256" key="1">
    <source>
        <dbReference type="SAM" id="MobiDB-lite"/>
    </source>
</evidence>
<feature type="region of interest" description="Disordered" evidence="1">
    <location>
        <begin position="305"/>
        <end position="328"/>
    </location>
</feature>
<accession>A0A250DG99</accession>
<sequence>MAIATWLAGHGAPTLGATGIPVIDVIDLLLRRAVADEQLRETVDSNVQWLFYSPVLRPVVMDCIYRLAELKAPVATLFDAIFDQIKENESDFAKLLTTWLLSPLASNQAIRSVLVQCDVGTAPVVLDTTQFMAASQNQQIVACRRLQILGTGGSALCKFIGIFAETPAMQPIGLAYARQMLPAVMEEFPGATEDFLRTRTGPDQKQMPYATLYRAALARALHWRRILKRLPKRDELKPTDDEIHVLRMRQQRRTQEIVRSARERSIFRDISTNLHLAQGKRFASHDYRGSSGVSEMAELSHSIELPSSELSDPARASMNRSRTLGATR</sequence>
<dbReference type="KEGG" id="vbo:CKY39_08015"/>
<reference evidence="2 3" key="1">
    <citation type="submission" date="2017-09" db="EMBL/GenBank/DDBJ databases">
        <title>The diverse metabolic capabilities of V. boronicumulans make it an excellent choice for continued studies on novel biodegradation.</title>
        <authorList>
            <person name="Sun S."/>
        </authorList>
    </citation>
    <scope>NUCLEOTIDE SEQUENCE [LARGE SCALE GENOMIC DNA]</scope>
    <source>
        <strain evidence="2 3">J1</strain>
    </source>
</reference>
<dbReference type="AlphaFoldDB" id="A0A250DG99"/>
<dbReference type="Proteomes" id="UP000217154">
    <property type="component" value="Chromosome"/>
</dbReference>
<organism evidence="2 3">
    <name type="scientific">Variovorax boronicumulans</name>
    <dbReference type="NCBI Taxonomy" id="436515"/>
    <lineage>
        <taxon>Bacteria</taxon>
        <taxon>Pseudomonadati</taxon>
        <taxon>Pseudomonadota</taxon>
        <taxon>Betaproteobacteria</taxon>
        <taxon>Burkholderiales</taxon>
        <taxon>Comamonadaceae</taxon>
        <taxon>Variovorax</taxon>
    </lineage>
</organism>
<dbReference type="EMBL" id="CP023284">
    <property type="protein sequence ID" value="ATA53161.1"/>
    <property type="molecule type" value="Genomic_DNA"/>
</dbReference>
<gene>
    <name evidence="2" type="ORF">CKY39_08015</name>
</gene>
<name>A0A250DG99_9BURK</name>
<evidence type="ECO:0000313" key="3">
    <source>
        <dbReference type="Proteomes" id="UP000217154"/>
    </source>
</evidence>
<evidence type="ECO:0000313" key="2">
    <source>
        <dbReference type="EMBL" id="ATA53161.1"/>
    </source>
</evidence>
<feature type="compositionally biased region" description="Polar residues" evidence="1">
    <location>
        <begin position="318"/>
        <end position="328"/>
    </location>
</feature>